<proteinExistence type="inferred from homology"/>
<dbReference type="PANTHER" id="PTHR12825:SF0">
    <property type="entry name" value="VESICLE TRANSPORT PROTEIN SEC20"/>
    <property type="match status" value="1"/>
</dbReference>
<evidence type="ECO:0000259" key="12">
    <source>
        <dbReference type="Pfam" id="PF03908"/>
    </source>
</evidence>
<dbReference type="GO" id="GO:0006890">
    <property type="term" value="P:retrograde vesicle-mediated transport, Golgi to endoplasmic reticulum"/>
    <property type="evidence" value="ECO:0007669"/>
    <property type="project" value="InterPro"/>
</dbReference>
<feature type="region of interest" description="Disordered" evidence="10">
    <location>
        <begin position="124"/>
        <end position="152"/>
    </location>
</feature>
<sequence length="358" mass="37866">MSASSSSSQGAVVAAPPQRLLRLLHDVHAVQVPSLKRASSLGPRSEGAPSLDDVESELTATLLDVDRALEAFKLEAFDLGDTESERREWAEAVTRASQDVSRARREANLAMVQARKAQRANAGRGDLFGDMASSAEERRRRREAAAADDRGADDKLMTASSDVTSALQRTVALMSAELEKSSYSSQLLDESSTTLQAATAQYQSFSDLVASSRQLIKSMERADLYDAALLLLSFAFFCACILYILKVRIWDRGVGILGFFFRIGGMATRTRSMGDVKEKLELAKQASAAAAAAAATSSSASSASAWSKSAMEAAKEAAKTAVTTAIAASASSSIAEPAAQPDDAAPAAATPDVHHIEL</sequence>
<keyword evidence="4" id="KW-0256">Endoplasmic reticulum</keyword>
<comment type="subcellular location">
    <subcellularLocation>
        <location evidence="1">Endoplasmic reticulum membrane</location>
        <topology evidence="1">Single-pass type IV membrane protein</topology>
    </subcellularLocation>
</comment>
<evidence type="ECO:0000256" key="2">
    <source>
        <dbReference type="ARBA" id="ARBA00022448"/>
    </source>
</evidence>
<evidence type="ECO:0000256" key="7">
    <source>
        <dbReference type="ARBA" id="ARBA00023054"/>
    </source>
</evidence>
<name>A0A316YIG2_9BASI</name>
<dbReference type="Pfam" id="PF03908">
    <property type="entry name" value="Sec20"/>
    <property type="match status" value="1"/>
</dbReference>
<keyword evidence="5" id="KW-0931">ER-Golgi transport</keyword>
<evidence type="ECO:0000313" key="13">
    <source>
        <dbReference type="EMBL" id="PWN89330.1"/>
    </source>
</evidence>
<organism evidence="13 14">
    <name type="scientific">Acaromyces ingoldii</name>
    <dbReference type="NCBI Taxonomy" id="215250"/>
    <lineage>
        <taxon>Eukaryota</taxon>
        <taxon>Fungi</taxon>
        <taxon>Dikarya</taxon>
        <taxon>Basidiomycota</taxon>
        <taxon>Ustilaginomycotina</taxon>
        <taxon>Exobasidiomycetes</taxon>
        <taxon>Exobasidiales</taxon>
        <taxon>Cryptobasidiaceae</taxon>
        <taxon>Acaromyces</taxon>
    </lineage>
</organism>
<protein>
    <submittedName>
        <fullName evidence="13">Sec20-domain-containing protein</fullName>
    </submittedName>
</protein>
<feature type="domain" description="Sec20 C-terminal" evidence="12">
    <location>
        <begin position="159"/>
        <end position="249"/>
    </location>
</feature>
<keyword evidence="8 11" id="KW-0472">Membrane</keyword>
<dbReference type="GeneID" id="37044010"/>
<dbReference type="PANTHER" id="PTHR12825">
    <property type="entry name" value="BNIP1-RELATED"/>
    <property type="match status" value="1"/>
</dbReference>
<comment type="similarity">
    <text evidence="9">Belongs to the SEC20 family.</text>
</comment>
<keyword evidence="3 11" id="KW-0812">Transmembrane</keyword>
<dbReference type="STRING" id="215250.A0A316YIG2"/>
<dbReference type="GO" id="GO:0005789">
    <property type="term" value="C:endoplasmic reticulum membrane"/>
    <property type="evidence" value="ECO:0007669"/>
    <property type="project" value="UniProtKB-SubCell"/>
</dbReference>
<keyword evidence="6 11" id="KW-1133">Transmembrane helix</keyword>
<feature type="transmembrane region" description="Helical" evidence="11">
    <location>
        <begin position="224"/>
        <end position="245"/>
    </location>
</feature>
<keyword evidence="7" id="KW-0175">Coiled coil</keyword>
<evidence type="ECO:0000256" key="6">
    <source>
        <dbReference type="ARBA" id="ARBA00022989"/>
    </source>
</evidence>
<reference evidence="13 14" key="1">
    <citation type="journal article" date="2018" name="Mol. Biol. Evol.">
        <title>Broad Genomic Sampling Reveals a Smut Pathogenic Ancestry of the Fungal Clade Ustilaginomycotina.</title>
        <authorList>
            <person name="Kijpornyongpan T."/>
            <person name="Mondo S.J."/>
            <person name="Barry K."/>
            <person name="Sandor L."/>
            <person name="Lee J."/>
            <person name="Lipzen A."/>
            <person name="Pangilinan J."/>
            <person name="LaButti K."/>
            <person name="Hainaut M."/>
            <person name="Henrissat B."/>
            <person name="Grigoriev I.V."/>
            <person name="Spatafora J.W."/>
            <person name="Aime M.C."/>
        </authorList>
    </citation>
    <scope>NUCLEOTIDE SEQUENCE [LARGE SCALE GENOMIC DNA]</scope>
    <source>
        <strain evidence="13 14">MCA 4198</strain>
    </source>
</reference>
<dbReference type="InterPro" id="IPR005606">
    <property type="entry name" value="Sec20"/>
</dbReference>
<dbReference type="Proteomes" id="UP000245768">
    <property type="component" value="Unassembled WGS sequence"/>
</dbReference>
<keyword evidence="14" id="KW-1185">Reference proteome</keyword>
<dbReference type="GO" id="GO:0005484">
    <property type="term" value="F:SNAP receptor activity"/>
    <property type="evidence" value="ECO:0007669"/>
    <property type="project" value="InterPro"/>
</dbReference>
<dbReference type="OrthoDB" id="46868at2759"/>
<feature type="compositionally biased region" description="Basic and acidic residues" evidence="10">
    <location>
        <begin position="135"/>
        <end position="152"/>
    </location>
</feature>
<keyword evidence="2" id="KW-0813">Transport</keyword>
<evidence type="ECO:0000256" key="8">
    <source>
        <dbReference type="ARBA" id="ARBA00023136"/>
    </source>
</evidence>
<evidence type="ECO:0000256" key="11">
    <source>
        <dbReference type="SAM" id="Phobius"/>
    </source>
</evidence>
<accession>A0A316YIG2</accession>
<evidence type="ECO:0000256" key="9">
    <source>
        <dbReference type="ARBA" id="ARBA00037934"/>
    </source>
</evidence>
<dbReference type="RefSeq" id="XP_025376528.1">
    <property type="nucleotide sequence ID" value="XM_025522094.1"/>
</dbReference>
<feature type="region of interest" description="Disordered" evidence="10">
    <location>
        <begin position="334"/>
        <end position="358"/>
    </location>
</feature>
<evidence type="ECO:0000256" key="5">
    <source>
        <dbReference type="ARBA" id="ARBA00022892"/>
    </source>
</evidence>
<evidence type="ECO:0000256" key="4">
    <source>
        <dbReference type="ARBA" id="ARBA00022824"/>
    </source>
</evidence>
<dbReference type="EMBL" id="KZ819637">
    <property type="protein sequence ID" value="PWN89330.1"/>
    <property type="molecule type" value="Genomic_DNA"/>
</dbReference>
<feature type="compositionally biased region" description="Low complexity" evidence="10">
    <location>
        <begin position="334"/>
        <end position="351"/>
    </location>
</feature>
<dbReference type="GO" id="GO:0031201">
    <property type="term" value="C:SNARE complex"/>
    <property type="evidence" value="ECO:0007669"/>
    <property type="project" value="TreeGrafter"/>
</dbReference>
<dbReference type="InParanoid" id="A0A316YIG2"/>
<evidence type="ECO:0000256" key="3">
    <source>
        <dbReference type="ARBA" id="ARBA00022692"/>
    </source>
</evidence>
<dbReference type="AlphaFoldDB" id="A0A316YIG2"/>
<evidence type="ECO:0000256" key="1">
    <source>
        <dbReference type="ARBA" id="ARBA00004163"/>
    </source>
</evidence>
<dbReference type="InterPro" id="IPR056173">
    <property type="entry name" value="Sec20_C"/>
</dbReference>
<evidence type="ECO:0000313" key="14">
    <source>
        <dbReference type="Proteomes" id="UP000245768"/>
    </source>
</evidence>
<evidence type="ECO:0000256" key="10">
    <source>
        <dbReference type="SAM" id="MobiDB-lite"/>
    </source>
</evidence>
<gene>
    <name evidence="13" type="ORF">FA10DRAFT_267904</name>
</gene>